<evidence type="ECO:0000256" key="2">
    <source>
        <dbReference type="ARBA" id="ARBA00023125"/>
    </source>
</evidence>
<dbReference type="SMART" id="SM00342">
    <property type="entry name" value="HTH_ARAC"/>
    <property type="match status" value="1"/>
</dbReference>
<dbReference type="EMBL" id="CP019699">
    <property type="protein sequence ID" value="AQS57541.1"/>
    <property type="molecule type" value="Genomic_DNA"/>
</dbReference>
<dbReference type="PANTHER" id="PTHR43280">
    <property type="entry name" value="ARAC-FAMILY TRANSCRIPTIONAL REGULATOR"/>
    <property type="match status" value="1"/>
</dbReference>
<evidence type="ECO:0000313" key="5">
    <source>
        <dbReference type="EMBL" id="AQS57541.1"/>
    </source>
</evidence>
<dbReference type="AlphaFoldDB" id="A0A1U9KC25"/>
<organism evidence="5 6">
    <name type="scientific">Novibacillus thermophilus</name>
    <dbReference type="NCBI Taxonomy" id="1471761"/>
    <lineage>
        <taxon>Bacteria</taxon>
        <taxon>Bacillati</taxon>
        <taxon>Bacillota</taxon>
        <taxon>Bacilli</taxon>
        <taxon>Bacillales</taxon>
        <taxon>Thermoactinomycetaceae</taxon>
        <taxon>Novibacillus</taxon>
    </lineage>
</organism>
<proteinExistence type="predicted"/>
<dbReference type="KEGG" id="ntr:B0W44_12410"/>
<evidence type="ECO:0000256" key="1">
    <source>
        <dbReference type="ARBA" id="ARBA00023015"/>
    </source>
</evidence>
<keyword evidence="6" id="KW-1185">Reference proteome</keyword>
<dbReference type="Proteomes" id="UP000188603">
    <property type="component" value="Chromosome"/>
</dbReference>
<dbReference type="Gene3D" id="1.10.10.60">
    <property type="entry name" value="Homeodomain-like"/>
    <property type="match status" value="2"/>
</dbReference>
<dbReference type="GO" id="GO:0003700">
    <property type="term" value="F:DNA-binding transcription factor activity"/>
    <property type="evidence" value="ECO:0007669"/>
    <property type="project" value="InterPro"/>
</dbReference>
<keyword evidence="2" id="KW-0238">DNA-binding</keyword>
<dbReference type="SUPFAM" id="SSF46689">
    <property type="entry name" value="Homeodomain-like"/>
    <property type="match status" value="2"/>
</dbReference>
<name>A0A1U9KC25_9BACL</name>
<keyword evidence="3" id="KW-0804">Transcription</keyword>
<dbReference type="PANTHER" id="PTHR43280:SF2">
    <property type="entry name" value="HTH-TYPE TRANSCRIPTIONAL REGULATOR EXSA"/>
    <property type="match status" value="1"/>
</dbReference>
<evidence type="ECO:0000313" key="6">
    <source>
        <dbReference type="Proteomes" id="UP000188603"/>
    </source>
</evidence>
<evidence type="ECO:0000256" key="3">
    <source>
        <dbReference type="ARBA" id="ARBA00023163"/>
    </source>
</evidence>
<accession>A0A1U9KC25</accession>
<dbReference type="InterPro" id="IPR018060">
    <property type="entry name" value="HTH_AraC"/>
</dbReference>
<dbReference type="STRING" id="1471761.B0W44_12410"/>
<dbReference type="PROSITE" id="PS01124">
    <property type="entry name" value="HTH_ARAC_FAMILY_2"/>
    <property type="match status" value="1"/>
</dbReference>
<dbReference type="InterPro" id="IPR009057">
    <property type="entry name" value="Homeodomain-like_sf"/>
</dbReference>
<feature type="domain" description="HTH araC/xylS-type" evidence="4">
    <location>
        <begin position="160"/>
        <end position="258"/>
    </location>
</feature>
<sequence>MHLISHVYWERKDRFRFRTDTYPVWVVFAVESGSFQYQIGVERGIAEKSELVFCPPGYSFQREMLSPMSLHFIGFEFDKKPTLDIPVLMPSFKSQPADEKRLASDFAYLRKLHLATDTRNMLLKQWILNDIWQLACNEWDNSSHQDELTKLTNSDDELMNRAAEWLFNKAHTQFSMRELSEMLELSPVQFTRRFRKAFHITPSELVRTLRIRKAAKLLLDTDLTLDQIAKRCGYDNGFYLSRVFSRHMNVSPSKYRQQNRV</sequence>
<dbReference type="GO" id="GO:0043565">
    <property type="term" value="F:sequence-specific DNA binding"/>
    <property type="evidence" value="ECO:0007669"/>
    <property type="project" value="InterPro"/>
</dbReference>
<reference evidence="5 6" key="1">
    <citation type="journal article" date="2015" name="Int. J. Syst. Evol. Microbiol.">
        <title>Novibacillus thermophilus gen. nov., sp. nov., a Gram-staining-negative and moderately thermophilic member of the family Thermoactinomycetaceae.</title>
        <authorList>
            <person name="Yang G."/>
            <person name="Chen J."/>
            <person name="Zhou S."/>
        </authorList>
    </citation>
    <scope>NUCLEOTIDE SEQUENCE [LARGE SCALE GENOMIC DNA]</scope>
    <source>
        <strain evidence="5 6">SG-1</strain>
    </source>
</reference>
<protein>
    <recommendedName>
        <fullName evidence="4">HTH araC/xylS-type domain-containing protein</fullName>
    </recommendedName>
</protein>
<gene>
    <name evidence="5" type="ORF">B0W44_12410</name>
</gene>
<evidence type="ECO:0000259" key="4">
    <source>
        <dbReference type="PROSITE" id="PS01124"/>
    </source>
</evidence>
<keyword evidence="1" id="KW-0805">Transcription regulation</keyword>
<dbReference type="Pfam" id="PF12833">
    <property type="entry name" value="HTH_18"/>
    <property type="match status" value="1"/>
</dbReference>